<comment type="caution">
    <text evidence="1">The sequence shown here is derived from an EMBL/GenBank/DDBJ whole genome shotgun (WGS) entry which is preliminary data.</text>
</comment>
<name>A0AAX6FC33_IRIPA</name>
<sequence>MTVSMLKEAVEGVASTRWQISTPLDEASKIGTTHEGYTAVEMTTSTPPVRSSVRVVSCSSGSWRISSEQRLEISDGALVATEDSWLRPVTMVGVAIASGGRRQ</sequence>
<evidence type="ECO:0000313" key="1">
    <source>
        <dbReference type="EMBL" id="KAJ6814017.1"/>
    </source>
</evidence>
<accession>A0AAX6FC33</accession>
<gene>
    <name evidence="1" type="ORF">M6B38_138990</name>
</gene>
<reference evidence="1" key="2">
    <citation type="submission" date="2023-04" db="EMBL/GenBank/DDBJ databases">
        <authorList>
            <person name="Bruccoleri R.E."/>
            <person name="Oakeley E.J."/>
            <person name="Faust A.-M."/>
            <person name="Dessus-Babus S."/>
            <person name="Altorfer M."/>
            <person name="Burckhardt D."/>
            <person name="Oertli M."/>
            <person name="Naumann U."/>
            <person name="Petersen F."/>
            <person name="Wong J."/>
        </authorList>
    </citation>
    <scope>NUCLEOTIDE SEQUENCE</scope>
    <source>
        <strain evidence="1">GSM-AAB239-AS_SAM_17_03QT</strain>
        <tissue evidence="1">Leaf</tissue>
    </source>
</reference>
<proteinExistence type="predicted"/>
<dbReference type="Proteomes" id="UP001140949">
    <property type="component" value="Unassembled WGS sequence"/>
</dbReference>
<keyword evidence="2" id="KW-1185">Reference proteome</keyword>
<dbReference type="AlphaFoldDB" id="A0AAX6FC33"/>
<organism evidence="1 2">
    <name type="scientific">Iris pallida</name>
    <name type="common">Sweet iris</name>
    <dbReference type="NCBI Taxonomy" id="29817"/>
    <lineage>
        <taxon>Eukaryota</taxon>
        <taxon>Viridiplantae</taxon>
        <taxon>Streptophyta</taxon>
        <taxon>Embryophyta</taxon>
        <taxon>Tracheophyta</taxon>
        <taxon>Spermatophyta</taxon>
        <taxon>Magnoliopsida</taxon>
        <taxon>Liliopsida</taxon>
        <taxon>Asparagales</taxon>
        <taxon>Iridaceae</taxon>
        <taxon>Iridoideae</taxon>
        <taxon>Irideae</taxon>
        <taxon>Iris</taxon>
    </lineage>
</organism>
<dbReference type="EMBL" id="JANAVB010029819">
    <property type="protein sequence ID" value="KAJ6814017.1"/>
    <property type="molecule type" value="Genomic_DNA"/>
</dbReference>
<protein>
    <submittedName>
        <fullName evidence="1">Serine/arginine repetitive matrix protein 1 isoform X1</fullName>
    </submittedName>
</protein>
<evidence type="ECO:0000313" key="2">
    <source>
        <dbReference type="Proteomes" id="UP001140949"/>
    </source>
</evidence>
<reference evidence="1" key="1">
    <citation type="journal article" date="2023" name="GigaByte">
        <title>Genome assembly of the bearded iris, Iris pallida Lam.</title>
        <authorList>
            <person name="Bruccoleri R.E."/>
            <person name="Oakeley E.J."/>
            <person name="Faust A.M.E."/>
            <person name="Altorfer M."/>
            <person name="Dessus-Babus S."/>
            <person name="Burckhardt D."/>
            <person name="Oertli M."/>
            <person name="Naumann U."/>
            <person name="Petersen F."/>
            <person name="Wong J."/>
        </authorList>
    </citation>
    <scope>NUCLEOTIDE SEQUENCE</scope>
    <source>
        <strain evidence="1">GSM-AAB239-AS_SAM_17_03QT</strain>
    </source>
</reference>